<feature type="domain" description="Xylose isomerase-like TIM barrel" evidence="1">
    <location>
        <begin position="27"/>
        <end position="268"/>
    </location>
</feature>
<keyword evidence="2" id="KW-0413">Isomerase</keyword>
<dbReference type="Pfam" id="PF01261">
    <property type="entry name" value="AP_endonuc_2"/>
    <property type="match status" value="1"/>
</dbReference>
<comment type="caution">
    <text evidence="2">The sequence shown here is derived from an EMBL/GenBank/DDBJ whole genome shotgun (WGS) entry which is preliminary data.</text>
</comment>
<dbReference type="PANTHER" id="PTHR12110:SF41">
    <property type="entry name" value="INOSOSE DEHYDRATASE"/>
    <property type="match status" value="1"/>
</dbReference>
<dbReference type="GO" id="GO:0016853">
    <property type="term" value="F:isomerase activity"/>
    <property type="evidence" value="ECO:0007669"/>
    <property type="project" value="UniProtKB-KW"/>
</dbReference>
<evidence type="ECO:0000259" key="1">
    <source>
        <dbReference type="Pfam" id="PF01261"/>
    </source>
</evidence>
<dbReference type="InterPro" id="IPR036237">
    <property type="entry name" value="Xyl_isomerase-like_sf"/>
</dbReference>
<reference evidence="2" key="1">
    <citation type="submission" date="2020-10" db="EMBL/GenBank/DDBJ databases">
        <authorList>
            <person name="Gilroy R."/>
        </authorList>
    </citation>
    <scope>NUCLEOTIDE SEQUENCE</scope>
    <source>
        <strain evidence="2">ChiHile30-977</strain>
    </source>
</reference>
<dbReference type="InterPro" id="IPR013022">
    <property type="entry name" value="Xyl_isomerase-like_TIM-brl"/>
</dbReference>
<evidence type="ECO:0000313" key="2">
    <source>
        <dbReference type="EMBL" id="HIQ62178.1"/>
    </source>
</evidence>
<sequence>MQKRPVAYQLYSAREDAQKDLDAVLGRLAAMGYDGVEFAGLYGHSAEDVAAMLQKYRLQAVSSHVPVMRIEEDMFGVIAEQRRLGCRYLAVPFLDETMRPGAPGFARVLRMVYRFASLCREAGIQLLYHNHDFEFVPVSGLYGLDFLYEAVPAHLLQTELDVCWIRYAGEDPVAYLRKYAGRCPVVHLKDYVGVRGDTSPYGLLGRAEEKKENVPFAFRPFGHGCQDVQAVVGAALESGVQWFIIEQDQSPDRPALEAAQMSLETLRKLGVK</sequence>
<dbReference type="AlphaFoldDB" id="A0A9D1CIB4"/>
<proteinExistence type="predicted"/>
<dbReference type="SUPFAM" id="SSF51658">
    <property type="entry name" value="Xylose isomerase-like"/>
    <property type="match status" value="1"/>
</dbReference>
<protein>
    <submittedName>
        <fullName evidence="2">Sugar phosphate isomerase/epimerase</fullName>
    </submittedName>
</protein>
<accession>A0A9D1CIB4</accession>
<dbReference type="PANTHER" id="PTHR12110">
    <property type="entry name" value="HYDROXYPYRUVATE ISOMERASE"/>
    <property type="match status" value="1"/>
</dbReference>
<evidence type="ECO:0000313" key="3">
    <source>
        <dbReference type="Proteomes" id="UP000886819"/>
    </source>
</evidence>
<name>A0A9D1CIB4_9FIRM</name>
<organism evidence="2 3">
    <name type="scientific">Candidatus Avichristensenella intestinipullorum</name>
    <dbReference type="NCBI Taxonomy" id="2840693"/>
    <lineage>
        <taxon>Bacteria</taxon>
        <taxon>Bacillati</taxon>
        <taxon>Bacillota</taxon>
        <taxon>Clostridia</taxon>
        <taxon>Candidatus Avichristensenella</taxon>
    </lineage>
</organism>
<dbReference type="Proteomes" id="UP000886819">
    <property type="component" value="Unassembled WGS sequence"/>
</dbReference>
<dbReference type="Gene3D" id="3.20.20.150">
    <property type="entry name" value="Divalent-metal-dependent TIM barrel enzymes"/>
    <property type="match status" value="1"/>
</dbReference>
<dbReference type="EMBL" id="DVFI01000014">
    <property type="protein sequence ID" value="HIQ62178.1"/>
    <property type="molecule type" value="Genomic_DNA"/>
</dbReference>
<reference evidence="2" key="2">
    <citation type="journal article" date="2021" name="PeerJ">
        <title>Extensive microbial diversity within the chicken gut microbiome revealed by metagenomics and culture.</title>
        <authorList>
            <person name="Gilroy R."/>
            <person name="Ravi A."/>
            <person name="Getino M."/>
            <person name="Pursley I."/>
            <person name="Horton D.L."/>
            <person name="Alikhan N.F."/>
            <person name="Baker D."/>
            <person name="Gharbi K."/>
            <person name="Hall N."/>
            <person name="Watson M."/>
            <person name="Adriaenssens E.M."/>
            <person name="Foster-Nyarko E."/>
            <person name="Jarju S."/>
            <person name="Secka A."/>
            <person name="Antonio M."/>
            <person name="Oren A."/>
            <person name="Chaudhuri R.R."/>
            <person name="La Ragione R."/>
            <person name="Hildebrand F."/>
            <person name="Pallen M.J."/>
        </authorList>
    </citation>
    <scope>NUCLEOTIDE SEQUENCE</scope>
    <source>
        <strain evidence="2">ChiHile30-977</strain>
    </source>
</reference>
<dbReference type="InterPro" id="IPR050312">
    <property type="entry name" value="IolE/XylAMocC-like"/>
</dbReference>
<gene>
    <name evidence="2" type="ORF">IAA66_01155</name>
</gene>